<accession>A0ABN1FRE8</accession>
<keyword evidence="7" id="KW-1133">Transmembrane helix</keyword>
<keyword evidence="6" id="KW-0676">Redox-active center</keyword>
<evidence type="ECO:0000313" key="9">
    <source>
        <dbReference type="EMBL" id="GAA0596275.1"/>
    </source>
</evidence>
<dbReference type="PROSITE" id="PS51352">
    <property type="entry name" value="THIOREDOXIN_2"/>
    <property type="match status" value="1"/>
</dbReference>
<dbReference type="InterPro" id="IPR017937">
    <property type="entry name" value="Thioredoxin_CS"/>
</dbReference>
<dbReference type="RefSeq" id="WP_343810941.1">
    <property type="nucleotide sequence ID" value="NZ_BAAADS010000006.1"/>
</dbReference>
<keyword evidence="10" id="KW-1185">Reference proteome</keyword>
<protein>
    <recommendedName>
        <fullName evidence="2">Thioredoxin</fullName>
    </recommendedName>
</protein>
<dbReference type="Pfam" id="PF00085">
    <property type="entry name" value="Thioredoxin"/>
    <property type="match status" value="1"/>
</dbReference>
<keyword evidence="7" id="KW-0812">Transmembrane</keyword>
<dbReference type="SUPFAM" id="SSF52833">
    <property type="entry name" value="Thioredoxin-like"/>
    <property type="match status" value="1"/>
</dbReference>
<evidence type="ECO:0000256" key="4">
    <source>
        <dbReference type="ARBA" id="ARBA00022982"/>
    </source>
</evidence>
<evidence type="ECO:0000259" key="8">
    <source>
        <dbReference type="PROSITE" id="PS51352"/>
    </source>
</evidence>
<feature type="transmembrane region" description="Helical" evidence="7">
    <location>
        <begin position="6"/>
        <end position="23"/>
    </location>
</feature>
<reference evidence="9 10" key="1">
    <citation type="journal article" date="2019" name="Int. J. Syst. Evol. Microbiol.">
        <title>The Global Catalogue of Microorganisms (GCM) 10K type strain sequencing project: providing services to taxonomists for standard genome sequencing and annotation.</title>
        <authorList>
            <consortium name="The Broad Institute Genomics Platform"/>
            <consortium name="The Broad Institute Genome Sequencing Center for Infectious Disease"/>
            <person name="Wu L."/>
            <person name="Ma J."/>
        </authorList>
    </citation>
    <scope>NUCLEOTIDE SEQUENCE [LARGE SCALE GENOMIC DNA]</scope>
    <source>
        <strain evidence="9 10">JCM 15395</strain>
    </source>
</reference>
<evidence type="ECO:0000256" key="1">
    <source>
        <dbReference type="ARBA" id="ARBA00008987"/>
    </source>
</evidence>
<dbReference type="PROSITE" id="PS00194">
    <property type="entry name" value="THIOREDOXIN_1"/>
    <property type="match status" value="1"/>
</dbReference>
<dbReference type="PANTHER" id="PTHR45663">
    <property type="entry name" value="GEO12009P1"/>
    <property type="match status" value="1"/>
</dbReference>
<dbReference type="InterPro" id="IPR036249">
    <property type="entry name" value="Thioredoxin-like_sf"/>
</dbReference>
<dbReference type="PANTHER" id="PTHR45663:SF11">
    <property type="entry name" value="GEO12009P1"/>
    <property type="match status" value="1"/>
</dbReference>
<dbReference type="EMBL" id="BAAADS010000006">
    <property type="protein sequence ID" value="GAA0596275.1"/>
    <property type="molecule type" value="Genomic_DNA"/>
</dbReference>
<name>A0ABN1FRE8_9BACI</name>
<sequence>MKKKMIIFGIVIVILFAGLYFVIDYKNDQAMENNPYGKDDLHQATIDQLDSPYYGNQILPDELNKKVNSGEGLFVYFYSPTCPHCKKTTPMLAPLAKDMNVDMKKLNLIEFPEMAPKYMIRSTPTLVYFKNGKEVDRVNGAQSKELFTSFFNEYKDSGD</sequence>
<dbReference type="Proteomes" id="UP001500866">
    <property type="component" value="Unassembled WGS sequence"/>
</dbReference>
<keyword evidence="5" id="KW-1015">Disulfide bond</keyword>
<evidence type="ECO:0000313" key="10">
    <source>
        <dbReference type="Proteomes" id="UP001500866"/>
    </source>
</evidence>
<evidence type="ECO:0000256" key="6">
    <source>
        <dbReference type="ARBA" id="ARBA00023284"/>
    </source>
</evidence>
<keyword evidence="7" id="KW-0472">Membrane</keyword>
<evidence type="ECO:0000256" key="7">
    <source>
        <dbReference type="SAM" id="Phobius"/>
    </source>
</evidence>
<dbReference type="CDD" id="cd02947">
    <property type="entry name" value="TRX_family"/>
    <property type="match status" value="1"/>
</dbReference>
<comment type="similarity">
    <text evidence="1">Belongs to the thioredoxin family.</text>
</comment>
<dbReference type="InterPro" id="IPR013766">
    <property type="entry name" value="Thioredoxin_domain"/>
</dbReference>
<organism evidence="9 10">
    <name type="scientific">Virgibacillus siamensis</name>
    <dbReference type="NCBI Taxonomy" id="480071"/>
    <lineage>
        <taxon>Bacteria</taxon>
        <taxon>Bacillati</taxon>
        <taxon>Bacillota</taxon>
        <taxon>Bacilli</taxon>
        <taxon>Bacillales</taxon>
        <taxon>Bacillaceae</taxon>
        <taxon>Virgibacillus</taxon>
    </lineage>
</organism>
<dbReference type="Gene3D" id="3.40.30.10">
    <property type="entry name" value="Glutaredoxin"/>
    <property type="match status" value="1"/>
</dbReference>
<keyword evidence="3" id="KW-0813">Transport</keyword>
<gene>
    <name evidence="9" type="ORF">GCM10009001_10470</name>
</gene>
<comment type="caution">
    <text evidence="9">The sequence shown here is derived from an EMBL/GenBank/DDBJ whole genome shotgun (WGS) entry which is preliminary data.</text>
</comment>
<evidence type="ECO:0000256" key="2">
    <source>
        <dbReference type="ARBA" id="ARBA00020570"/>
    </source>
</evidence>
<evidence type="ECO:0000256" key="3">
    <source>
        <dbReference type="ARBA" id="ARBA00022448"/>
    </source>
</evidence>
<proteinExistence type="inferred from homology"/>
<evidence type="ECO:0000256" key="5">
    <source>
        <dbReference type="ARBA" id="ARBA00023157"/>
    </source>
</evidence>
<keyword evidence="4" id="KW-0249">Electron transport</keyword>
<feature type="domain" description="Thioredoxin" evidence="8">
    <location>
        <begin position="38"/>
        <end position="156"/>
    </location>
</feature>